<feature type="signal peptide" evidence="1">
    <location>
        <begin position="1"/>
        <end position="21"/>
    </location>
</feature>
<sequence>MCSSTSTRPLLLLTILTVVIATTPNAPTALRSESPNGGFTPHEDFDISIIWQNLDVRSDFSIIRKESRGPIERIMVDFAKVLESGLFEVVSVNASKHLFCVTVYCEKNRDEGVRDEIWKVL</sequence>
<name>A0A177D7N0_ALTAL</name>
<protein>
    <submittedName>
        <fullName evidence="2">Uncharacterized protein</fullName>
    </submittedName>
</protein>
<reference evidence="2 3" key="1">
    <citation type="submission" date="2016-05" db="EMBL/GenBank/DDBJ databases">
        <title>Comparative analysis of secretome profiles of manganese(II)-oxidizing ascomycete fungi.</title>
        <authorList>
            <consortium name="DOE Joint Genome Institute"/>
            <person name="Zeiner C.A."/>
            <person name="Purvine S.O."/>
            <person name="Zink E.M."/>
            <person name="Wu S."/>
            <person name="Pasa-Tolic L."/>
            <person name="Chaput D.L."/>
            <person name="Haridas S."/>
            <person name="Grigoriev I.V."/>
            <person name="Santelli C.M."/>
            <person name="Hansel C.M."/>
        </authorList>
    </citation>
    <scope>NUCLEOTIDE SEQUENCE [LARGE SCALE GENOMIC DNA]</scope>
    <source>
        <strain evidence="2 3">SRC1lrK2f</strain>
    </source>
</reference>
<dbReference type="KEGG" id="aalt:CC77DRAFT_946572"/>
<dbReference type="AlphaFoldDB" id="A0A177D7N0"/>
<dbReference type="OMA" id="FDISIIW"/>
<dbReference type="Proteomes" id="UP000077248">
    <property type="component" value="Unassembled WGS sequence"/>
</dbReference>
<organism evidence="2 3">
    <name type="scientific">Alternaria alternata</name>
    <name type="common">Alternaria rot fungus</name>
    <name type="synonym">Torula alternata</name>
    <dbReference type="NCBI Taxonomy" id="5599"/>
    <lineage>
        <taxon>Eukaryota</taxon>
        <taxon>Fungi</taxon>
        <taxon>Dikarya</taxon>
        <taxon>Ascomycota</taxon>
        <taxon>Pezizomycotina</taxon>
        <taxon>Dothideomycetes</taxon>
        <taxon>Pleosporomycetidae</taxon>
        <taxon>Pleosporales</taxon>
        <taxon>Pleosporineae</taxon>
        <taxon>Pleosporaceae</taxon>
        <taxon>Alternaria</taxon>
        <taxon>Alternaria sect. Alternaria</taxon>
        <taxon>Alternaria alternata complex</taxon>
    </lineage>
</organism>
<evidence type="ECO:0000313" key="3">
    <source>
        <dbReference type="Proteomes" id="UP000077248"/>
    </source>
</evidence>
<dbReference type="GeneID" id="29120685"/>
<feature type="chain" id="PRO_5008059086" evidence="1">
    <location>
        <begin position="22"/>
        <end position="121"/>
    </location>
</feature>
<keyword evidence="3" id="KW-1185">Reference proteome</keyword>
<gene>
    <name evidence="2" type="ORF">CC77DRAFT_946572</name>
</gene>
<keyword evidence="1" id="KW-0732">Signal</keyword>
<proteinExistence type="predicted"/>
<evidence type="ECO:0000256" key="1">
    <source>
        <dbReference type="SAM" id="SignalP"/>
    </source>
</evidence>
<dbReference type="VEuPathDB" id="FungiDB:CC77DRAFT_946572"/>
<accession>A0A177D7N0</accession>
<dbReference type="EMBL" id="KV441493">
    <property type="protein sequence ID" value="OAG15438.1"/>
    <property type="molecule type" value="Genomic_DNA"/>
</dbReference>
<dbReference type="RefSeq" id="XP_018380859.1">
    <property type="nucleotide sequence ID" value="XM_018535091.1"/>
</dbReference>
<evidence type="ECO:0000313" key="2">
    <source>
        <dbReference type="EMBL" id="OAG15438.1"/>
    </source>
</evidence>